<dbReference type="AlphaFoldDB" id="A0A6G0YJQ8"/>
<accession>A0A6G0YJQ8</accession>
<sequence>MPILITATIRTTHKEPCIKFSILNYNHIKKIDLVENWFCISVWLNTYQKAVLEYFTIKYTLLPLFDFYLVGHIKGIRSDDDVHNSIFLNQFKLEFKSRTIRDNNKRWFWAR</sequence>
<dbReference type="EMBL" id="VUJU01003709">
    <property type="protein sequence ID" value="KAF0756993.1"/>
    <property type="molecule type" value="Genomic_DNA"/>
</dbReference>
<evidence type="ECO:0000313" key="1">
    <source>
        <dbReference type="EMBL" id="KAF0756993.1"/>
    </source>
</evidence>
<dbReference type="Proteomes" id="UP000478052">
    <property type="component" value="Unassembled WGS sequence"/>
</dbReference>
<comment type="caution">
    <text evidence="1">The sequence shown here is derived from an EMBL/GenBank/DDBJ whole genome shotgun (WGS) entry which is preliminary data.</text>
</comment>
<reference evidence="1 2" key="1">
    <citation type="submission" date="2019-08" db="EMBL/GenBank/DDBJ databases">
        <title>Whole genome of Aphis craccivora.</title>
        <authorList>
            <person name="Voronova N.V."/>
            <person name="Shulinski R.S."/>
            <person name="Bandarenka Y.V."/>
            <person name="Zhorov D.G."/>
            <person name="Warner D."/>
        </authorList>
    </citation>
    <scope>NUCLEOTIDE SEQUENCE [LARGE SCALE GENOMIC DNA]</scope>
    <source>
        <strain evidence="1">180601</strain>
        <tissue evidence="1">Whole Body</tissue>
    </source>
</reference>
<evidence type="ECO:0000313" key="2">
    <source>
        <dbReference type="Proteomes" id="UP000478052"/>
    </source>
</evidence>
<name>A0A6G0YJQ8_APHCR</name>
<protein>
    <submittedName>
        <fullName evidence="1">Uncharacterized protein</fullName>
    </submittedName>
</protein>
<proteinExistence type="predicted"/>
<organism evidence="1 2">
    <name type="scientific">Aphis craccivora</name>
    <name type="common">Cowpea aphid</name>
    <dbReference type="NCBI Taxonomy" id="307492"/>
    <lineage>
        <taxon>Eukaryota</taxon>
        <taxon>Metazoa</taxon>
        <taxon>Ecdysozoa</taxon>
        <taxon>Arthropoda</taxon>
        <taxon>Hexapoda</taxon>
        <taxon>Insecta</taxon>
        <taxon>Pterygota</taxon>
        <taxon>Neoptera</taxon>
        <taxon>Paraneoptera</taxon>
        <taxon>Hemiptera</taxon>
        <taxon>Sternorrhyncha</taxon>
        <taxon>Aphidomorpha</taxon>
        <taxon>Aphidoidea</taxon>
        <taxon>Aphididae</taxon>
        <taxon>Aphidini</taxon>
        <taxon>Aphis</taxon>
        <taxon>Aphis</taxon>
    </lineage>
</organism>
<gene>
    <name evidence="1" type="ORF">FWK35_00024571</name>
</gene>
<keyword evidence="2" id="KW-1185">Reference proteome</keyword>